<dbReference type="Pfam" id="PF01963">
    <property type="entry name" value="TraB_PrgY_gumN"/>
    <property type="match status" value="1"/>
</dbReference>
<evidence type="ECO:0000313" key="2">
    <source>
        <dbReference type="Proteomes" id="UP000317839"/>
    </source>
</evidence>
<evidence type="ECO:0000313" key="1">
    <source>
        <dbReference type="EMBL" id="TQV77232.1"/>
    </source>
</evidence>
<dbReference type="OrthoDB" id="357294at2"/>
<protein>
    <submittedName>
        <fullName evidence="1">TraB/GumN family protein</fullName>
    </submittedName>
</protein>
<dbReference type="Proteomes" id="UP000317839">
    <property type="component" value="Unassembled WGS sequence"/>
</dbReference>
<dbReference type="EMBL" id="VIKR01000001">
    <property type="protein sequence ID" value="TQV77232.1"/>
    <property type="molecule type" value="Genomic_DNA"/>
</dbReference>
<dbReference type="PANTHER" id="PTHR40590">
    <property type="entry name" value="CYTOPLASMIC PROTEIN-RELATED"/>
    <property type="match status" value="1"/>
</dbReference>
<dbReference type="PANTHER" id="PTHR40590:SF1">
    <property type="entry name" value="CYTOPLASMIC PROTEIN"/>
    <property type="match status" value="1"/>
</dbReference>
<name>A0A545TJ24_9GAMM</name>
<proteinExistence type="predicted"/>
<dbReference type="AlphaFoldDB" id="A0A545TJ24"/>
<sequence>MKIILEYSSMKKTLSLILLTFIFSSTVCFAKGPALWKISDENSEVWLFGTIHILKPETLWQTDKIKHAFEQADTVYLEAPTEEITQEEMFKVMLPYIQNPNGVMLSSLISKEAYEDLKVAVEGLGMPSSALASLEPMRPWFVAVNLSVQHLVANGYDPESGVDGILYTQAKQSGKTLRYFETIEQQIRFFGTMSANEEVAMFEAGIPDLLENQSMLDEIIKNWQRGDVEAVAKTLNEEMDKTPTLKERLLVNRNQDWAKQIAKIMKGSGKTFIAVGSGHLAGEGSLQAFLTAKGFEIKRL</sequence>
<dbReference type="InterPro" id="IPR002816">
    <property type="entry name" value="TraB/PrgY/GumN_fam"/>
</dbReference>
<dbReference type="CDD" id="cd14789">
    <property type="entry name" value="Tiki"/>
    <property type="match status" value="1"/>
</dbReference>
<reference evidence="1 2" key="1">
    <citation type="submission" date="2019-06" db="EMBL/GenBank/DDBJ databases">
        <title>Draft genome of Aliikangiella marina GYP-15.</title>
        <authorList>
            <person name="Wang G."/>
        </authorList>
    </citation>
    <scope>NUCLEOTIDE SEQUENCE [LARGE SCALE GENOMIC DNA]</scope>
    <source>
        <strain evidence="1 2">GYP-15</strain>
    </source>
</reference>
<comment type="caution">
    <text evidence="1">The sequence shown here is derived from an EMBL/GenBank/DDBJ whole genome shotgun (WGS) entry which is preliminary data.</text>
</comment>
<keyword evidence="2" id="KW-1185">Reference proteome</keyword>
<organism evidence="1 2">
    <name type="scientific">Aliikangiella marina</name>
    <dbReference type="NCBI Taxonomy" id="1712262"/>
    <lineage>
        <taxon>Bacteria</taxon>
        <taxon>Pseudomonadati</taxon>
        <taxon>Pseudomonadota</taxon>
        <taxon>Gammaproteobacteria</taxon>
        <taxon>Oceanospirillales</taxon>
        <taxon>Pleioneaceae</taxon>
        <taxon>Aliikangiella</taxon>
    </lineage>
</organism>
<accession>A0A545TJ24</accession>
<gene>
    <name evidence="1" type="ORF">FLL45_04610</name>
</gene>
<dbReference type="InterPro" id="IPR047111">
    <property type="entry name" value="YbaP-like"/>
</dbReference>